<dbReference type="Proteomes" id="UP001630969">
    <property type="component" value="Unassembled WGS sequence"/>
</dbReference>
<keyword evidence="1" id="KW-0812">Transmembrane</keyword>
<name>A0ABW9GVS2_9GAMM</name>
<protein>
    <submittedName>
        <fullName evidence="2">Uncharacterized protein</fullName>
    </submittedName>
</protein>
<keyword evidence="3" id="KW-1185">Reference proteome</keyword>
<feature type="transmembrane region" description="Helical" evidence="1">
    <location>
        <begin position="226"/>
        <end position="247"/>
    </location>
</feature>
<keyword evidence="1" id="KW-1133">Transmembrane helix</keyword>
<sequence length="261" mass="29770">MISQVSSPKKLRIAVTFLGPLRPRLDVERLEPWQSNFFDIENLAAIDELSLPEPGCGRTNYSDDDLDELIAKPDDYDILVAIIDAPLEDEYYMRRLKGNRVVISVYDIAPLLIQHGYSFNAFVYRNLYQLLVAFHASSNSLPPTTKEKLAHTPTRGCLFDWNDNKQDILNSLDHPSVCRVCEERYVKGGPLASHMSELRSELYRIQRPVHVRGLEWLNRKIARHPWLTLGVAILSGIALNLVASYLFEWLKLLLILPSEAG</sequence>
<evidence type="ECO:0000313" key="3">
    <source>
        <dbReference type="Proteomes" id="UP001630969"/>
    </source>
</evidence>
<reference evidence="2 3" key="1">
    <citation type="submission" date="2024-09" db="EMBL/GenBank/DDBJ databases">
        <title>Aeromonas strains Genome sequencing and assembly.</title>
        <authorList>
            <person name="Hu X."/>
            <person name="Tang B."/>
        </authorList>
    </citation>
    <scope>NUCLEOTIDE SEQUENCE [LARGE SCALE GENOMIC DNA]</scope>
    <source>
        <strain evidence="2 3">NB23SCDHY001</strain>
    </source>
</reference>
<evidence type="ECO:0000313" key="2">
    <source>
        <dbReference type="EMBL" id="MFM4894922.1"/>
    </source>
</evidence>
<organism evidence="2 3">
    <name type="scientific">Aeromonas bivalvium</name>
    <dbReference type="NCBI Taxonomy" id="440079"/>
    <lineage>
        <taxon>Bacteria</taxon>
        <taxon>Pseudomonadati</taxon>
        <taxon>Pseudomonadota</taxon>
        <taxon>Gammaproteobacteria</taxon>
        <taxon>Aeromonadales</taxon>
        <taxon>Aeromonadaceae</taxon>
        <taxon>Aeromonas</taxon>
    </lineage>
</organism>
<dbReference type="GeneID" id="97222234"/>
<gene>
    <name evidence="2" type="ORF">ACEUDJ_18940</name>
</gene>
<keyword evidence="1" id="KW-0472">Membrane</keyword>
<dbReference type="RefSeq" id="WP_041996004.1">
    <property type="nucleotide sequence ID" value="NZ_CDBT01000018.1"/>
</dbReference>
<evidence type="ECO:0000256" key="1">
    <source>
        <dbReference type="SAM" id="Phobius"/>
    </source>
</evidence>
<comment type="caution">
    <text evidence="2">The sequence shown here is derived from an EMBL/GenBank/DDBJ whole genome shotgun (WGS) entry which is preliminary data.</text>
</comment>
<accession>A0ABW9GVS2</accession>
<proteinExistence type="predicted"/>
<dbReference type="EMBL" id="JBGXBU010000012">
    <property type="protein sequence ID" value="MFM4894922.1"/>
    <property type="molecule type" value="Genomic_DNA"/>
</dbReference>